<gene>
    <name evidence="1" type="ORF">LCGC14_1811300</name>
</gene>
<name>A0A0F9GLV9_9ZZZZ</name>
<proteinExistence type="predicted"/>
<dbReference type="EMBL" id="LAZR01017596">
    <property type="protein sequence ID" value="KKL99753.1"/>
    <property type="molecule type" value="Genomic_DNA"/>
</dbReference>
<dbReference type="AlphaFoldDB" id="A0A0F9GLV9"/>
<sequence length="27" mass="3037">MAEKKESKAFPFIEGEKINLTAANLEQ</sequence>
<reference evidence="1" key="1">
    <citation type="journal article" date="2015" name="Nature">
        <title>Complex archaea that bridge the gap between prokaryotes and eukaryotes.</title>
        <authorList>
            <person name="Spang A."/>
            <person name="Saw J.H."/>
            <person name="Jorgensen S.L."/>
            <person name="Zaremba-Niedzwiedzka K."/>
            <person name="Martijn J."/>
            <person name="Lind A.E."/>
            <person name="van Eijk R."/>
            <person name="Schleper C."/>
            <person name="Guy L."/>
            <person name="Ettema T.J."/>
        </authorList>
    </citation>
    <scope>NUCLEOTIDE SEQUENCE</scope>
</reference>
<organism evidence="1">
    <name type="scientific">marine sediment metagenome</name>
    <dbReference type="NCBI Taxonomy" id="412755"/>
    <lineage>
        <taxon>unclassified sequences</taxon>
        <taxon>metagenomes</taxon>
        <taxon>ecological metagenomes</taxon>
    </lineage>
</organism>
<protein>
    <submittedName>
        <fullName evidence="1">Uncharacterized protein</fullName>
    </submittedName>
</protein>
<feature type="non-terminal residue" evidence="1">
    <location>
        <position position="27"/>
    </location>
</feature>
<comment type="caution">
    <text evidence="1">The sequence shown here is derived from an EMBL/GenBank/DDBJ whole genome shotgun (WGS) entry which is preliminary data.</text>
</comment>
<accession>A0A0F9GLV9</accession>
<evidence type="ECO:0000313" key="1">
    <source>
        <dbReference type="EMBL" id="KKL99753.1"/>
    </source>
</evidence>